<sequence>MNVIIGIWSDAQQFRDDNYGSHATINILVDGLTEKSQLYVGDLKQHGIAVWNFRDKASLETHLAMITAKHEYLQTNSSA</sequence>
<proteinExistence type="predicted"/>
<comment type="caution">
    <text evidence="1">The sequence shown here is derived from an EMBL/GenBank/DDBJ whole genome shotgun (WGS) entry which is preliminary data.</text>
</comment>
<gene>
    <name evidence="1" type="ORF">QUF16_13940</name>
</gene>
<dbReference type="AlphaFoldDB" id="A0AAP4N5D0"/>
<name>A0AAP4N5D0_LACPA</name>
<organism evidence="1 2">
    <name type="scientific">Lacticaseibacillus paracasei</name>
    <name type="common">Lactobacillus paracasei</name>
    <dbReference type="NCBI Taxonomy" id="1597"/>
    <lineage>
        <taxon>Bacteria</taxon>
        <taxon>Bacillati</taxon>
        <taxon>Bacillota</taxon>
        <taxon>Bacilli</taxon>
        <taxon>Lactobacillales</taxon>
        <taxon>Lactobacillaceae</taxon>
        <taxon>Lacticaseibacillus</taxon>
    </lineage>
</organism>
<evidence type="ECO:0000313" key="2">
    <source>
        <dbReference type="Proteomes" id="UP001231451"/>
    </source>
</evidence>
<evidence type="ECO:0000313" key="1">
    <source>
        <dbReference type="EMBL" id="MDM7455444.1"/>
    </source>
</evidence>
<dbReference type="EMBL" id="JAUCBG010000031">
    <property type="protein sequence ID" value="MDM7455444.1"/>
    <property type="molecule type" value="Genomic_DNA"/>
</dbReference>
<reference evidence="1" key="1">
    <citation type="submission" date="2023-06" db="EMBL/GenBank/DDBJ databases">
        <title>Draft Genome Sequences of lactic acid bacteria strains isolated from fermented milk products.</title>
        <authorList>
            <person name="Elcheninov A.G."/>
            <person name="Klyukina A."/>
            <person name="Zayulina K.S."/>
            <person name="Gavirova L.A."/>
            <person name="Shcherbakova P.A."/>
            <person name="Shestakov A.I."/>
            <person name="Kublanov I.V."/>
            <person name="Kochetkova T.V."/>
        </authorList>
    </citation>
    <scope>NUCLEOTIDE SEQUENCE</scope>
    <source>
        <strain evidence="1">TOM.1374</strain>
    </source>
</reference>
<protein>
    <submittedName>
        <fullName evidence="1">Uncharacterized protein</fullName>
    </submittedName>
</protein>
<accession>A0AAP4N5D0</accession>
<dbReference type="RefSeq" id="WP_032791034.1">
    <property type="nucleotide sequence ID" value="NC_014334.2"/>
</dbReference>
<dbReference type="Proteomes" id="UP001231451">
    <property type="component" value="Unassembled WGS sequence"/>
</dbReference>